<evidence type="ECO:0000313" key="7">
    <source>
        <dbReference type="EMBL" id="CAL4777151.1"/>
    </source>
</evidence>
<reference evidence="6" key="1">
    <citation type="submission" date="2022-10" db="EMBL/GenBank/DDBJ databases">
        <authorList>
            <person name="Chen Y."/>
            <person name="Dougan E. K."/>
            <person name="Chan C."/>
            <person name="Rhodes N."/>
            <person name="Thang M."/>
        </authorList>
    </citation>
    <scope>NUCLEOTIDE SEQUENCE</scope>
</reference>
<feature type="transmembrane region" description="Helical" evidence="5">
    <location>
        <begin position="244"/>
        <end position="262"/>
    </location>
</feature>
<evidence type="ECO:0000256" key="1">
    <source>
        <dbReference type="ARBA" id="ARBA00004370"/>
    </source>
</evidence>
<dbReference type="EMBL" id="CAMXCT030001410">
    <property type="protein sequence ID" value="CAL4777151.1"/>
    <property type="molecule type" value="Genomic_DNA"/>
</dbReference>
<feature type="transmembrane region" description="Helical" evidence="5">
    <location>
        <begin position="274"/>
        <end position="296"/>
    </location>
</feature>
<protein>
    <submittedName>
        <fullName evidence="7">P-type H(+)-exporting transporter</fullName>
    </submittedName>
</protein>
<name>A0A9P1FU97_9DINO</name>
<dbReference type="SUPFAM" id="SSF81665">
    <property type="entry name" value="Calcium ATPase, transmembrane domain M"/>
    <property type="match status" value="1"/>
</dbReference>
<evidence type="ECO:0000313" key="8">
    <source>
        <dbReference type="Proteomes" id="UP001152797"/>
    </source>
</evidence>
<organism evidence="6">
    <name type="scientific">Cladocopium goreaui</name>
    <dbReference type="NCBI Taxonomy" id="2562237"/>
    <lineage>
        <taxon>Eukaryota</taxon>
        <taxon>Sar</taxon>
        <taxon>Alveolata</taxon>
        <taxon>Dinophyceae</taxon>
        <taxon>Suessiales</taxon>
        <taxon>Symbiodiniaceae</taxon>
        <taxon>Cladocopium</taxon>
    </lineage>
</organism>
<dbReference type="PANTHER" id="PTHR42861">
    <property type="entry name" value="CALCIUM-TRANSPORTING ATPASE"/>
    <property type="match status" value="1"/>
</dbReference>
<evidence type="ECO:0000256" key="3">
    <source>
        <dbReference type="ARBA" id="ARBA00022989"/>
    </source>
</evidence>
<proteinExistence type="predicted"/>
<feature type="transmembrane region" description="Helical" evidence="5">
    <location>
        <begin position="150"/>
        <end position="174"/>
    </location>
</feature>
<dbReference type="GO" id="GO:0016887">
    <property type="term" value="F:ATP hydrolysis activity"/>
    <property type="evidence" value="ECO:0007669"/>
    <property type="project" value="InterPro"/>
</dbReference>
<dbReference type="EMBL" id="CAMXCT020001410">
    <property type="protein sequence ID" value="CAL1143214.1"/>
    <property type="molecule type" value="Genomic_DNA"/>
</dbReference>
<evidence type="ECO:0000256" key="4">
    <source>
        <dbReference type="ARBA" id="ARBA00023136"/>
    </source>
</evidence>
<dbReference type="EMBL" id="CAMXCT010001410">
    <property type="protein sequence ID" value="CAI3989839.1"/>
    <property type="molecule type" value="Genomic_DNA"/>
</dbReference>
<feature type="transmembrane region" description="Helical" evidence="5">
    <location>
        <begin position="119"/>
        <end position="138"/>
    </location>
</feature>
<comment type="caution">
    <text evidence="6">The sequence shown here is derived from an EMBL/GenBank/DDBJ whole genome shotgun (WGS) entry which is preliminary data.</text>
</comment>
<keyword evidence="4 5" id="KW-0472">Membrane</keyword>
<keyword evidence="3 5" id="KW-1133">Transmembrane helix</keyword>
<dbReference type="NCBIfam" id="TIGR01494">
    <property type="entry name" value="ATPase_P-type"/>
    <property type="match status" value="1"/>
</dbReference>
<keyword evidence="8" id="KW-1185">Reference proteome</keyword>
<dbReference type="InterPro" id="IPR023298">
    <property type="entry name" value="ATPase_P-typ_TM_dom_sf"/>
</dbReference>
<dbReference type="InterPro" id="IPR023214">
    <property type="entry name" value="HAD_sf"/>
</dbReference>
<sequence>VLKADGFAKVKPLDKHEVVQVLQDKGLVVGMTGDGVNDAPALAKAQIGIAVHGATDAAKSAGDIVLTKDGLSPIYTAIQISRRIFKRLKSYVIYRICITVQVVFFLAALAIFYNLRFKALYIILLALFHDLQIVTIAYDHQVAGAKPETPTVLGLLLTSYSMGVLMFVQTMVLLQYGHLFMSDEFDAAFRHSMGDSSAGTEMDKYLETTIFLQISNSSAILIFSARTVSFFFSTFPAWQLSFSTALGQVLINIWCLVAPTGLVDKLLPMDVLKVWIYDICWLLFLDLVKMSASGLWEKYKPATIDRNPALQAKDRNSRRMSNNLRPSYMLAQAGGGELGNRVTDLPEGSRNSLRLSRTFKKP</sequence>
<evidence type="ECO:0000256" key="5">
    <source>
        <dbReference type="SAM" id="Phobius"/>
    </source>
</evidence>
<dbReference type="Proteomes" id="UP001152797">
    <property type="component" value="Unassembled WGS sequence"/>
</dbReference>
<dbReference type="AlphaFoldDB" id="A0A9P1FU97"/>
<keyword evidence="2 5" id="KW-0812">Transmembrane</keyword>
<evidence type="ECO:0000313" key="6">
    <source>
        <dbReference type="EMBL" id="CAI3989839.1"/>
    </source>
</evidence>
<dbReference type="GO" id="GO:0016020">
    <property type="term" value="C:membrane"/>
    <property type="evidence" value="ECO:0007669"/>
    <property type="project" value="UniProtKB-SubCell"/>
</dbReference>
<accession>A0A9P1FU97</accession>
<comment type="subcellular location">
    <subcellularLocation>
        <location evidence="1">Membrane</location>
    </subcellularLocation>
</comment>
<feature type="transmembrane region" description="Helical" evidence="5">
    <location>
        <begin position="92"/>
        <end position="113"/>
    </location>
</feature>
<evidence type="ECO:0000256" key="2">
    <source>
        <dbReference type="ARBA" id="ARBA00022692"/>
    </source>
</evidence>
<dbReference type="InterPro" id="IPR001757">
    <property type="entry name" value="P_typ_ATPase"/>
</dbReference>
<dbReference type="Gene3D" id="1.20.1110.10">
    <property type="entry name" value="Calcium-transporting ATPase, transmembrane domain"/>
    <property type="match status" value="1"/>
</dbReference>
<dbReference type="Gene3D" id="3.40.50.1000">
    <property type="entry name" value="HAD superfamily/HAD-like"/>
    <property type="match status" value="1"/>
</dbReference>
<dbReference type="GO" id="GO:0005524">
    <property type="term" value="F:ATP binding"/>
    <property type="evidence" value="ECO:0007669"/>
    <property type="project" value="InterPro"/>
</dbReference>
<dbReference type="OrthoDB" id="116380at2759"/>
<dbReference type="PRINTS" id="PR00120">
    <property type="entry name" value="HATPASE"/>
</dbReference>
<dbReference type="PRINTS" id="PR00119">
    <property type="entry name" value="CATATPASE"/>
</dbReference>
<dbReference type="InterPro" id="IPR036412">
    <property type="entry name" value="HAD-like_sf"/>
</dbReference>
<reference evidence="7 8" key="2">
    <citation type="submission" date="2024-05" db="EMBL/GenBank/DDBJ databases">
        <authorList>
            <person name="Chen Y."/>
            <person name="Shah S."/>
            <person name="Dougan E. K."/>
            <person name="Thang M."/>
            <person name="Chan C."/>
        </authorList>
    </citation>
    <scope>NUCLEOTIDE SEQUENCE [LARGE SCALE GENOMIC DNA]</scope>
</reference>
<gene>
    <name evidence="6" type="ORF">C1SCF055_LOCUS16879</name>
</gene>
<feature type="transmembrane region" description="Helical" evidence="5">
    <location>
        <begin position="210"/>
        <end position="232"/>
    </location>
</feature>
<dbReference type="SUPFAM" id="SSF56784">
    <property type="entry name" value="HAD-like"/>
    <property type="match status" value="1"/>
</dbReference>
<feature type="non-terminal residue" evidence="6">
    <location>
        <position position="1"/>
    </location>
</feature>